<evidence type="ECO:0000256" key="10">
    <source>
        <dbReference type="SAM" id="Phobius"/>
    </source>
</evidence>
<evidence type="ECO:0000256" key="1">
    <source>
        <dbReference type="ARBA" id="ARBA00001452"/>
    </source>
</evidence>
<dbReference type="EMBL" id="CVQH01025527">
    <property type="protein sequence ID" value="CRK38440.1"/>
    <property type="molecule type" value="Genomic_DNA"/>
</dbReference>
<dbReference type="Gene3D" id="1.50.10.20">
    <property type="match status" value="1"/>
</dbReference>
<dbReference type="FunFam" id="1.50.10.20:FF:000006">
    <property type="entry name" value="Mannan endo-1,6-alpha-mannosidase"/>
    <property type="match status" value="1"/>
</dbReference>
<evidence type="ECO:0000256" key="4">
    <source>
        <dbReference type="ARBA" id="ARBA00012350"/>
    </source>
</evidence>
<accession>A0A0G4MWQ6</accession>
<feature type="transmembrane region" description="Helical" evidence="10">
    <location>
        <begin position="523"/>
        <end position="543"/>
    </location>
</feature>
<dbReference type="EC" id="3.2.1.101" evidence="4"/>
<evidence type="ECO:0000256" key="7">
    <source>
        <dbReference type="ARBA" id="ARBA00023136"/>
    </source>
</evidence>
<dbReference type="GO" id="GO:0012505">
    <property type="term" value="C:endomembrane system"/>
    <property type="evidence" value="ECO:0007669"/>
    <property type="project" value="UniProtKB-SubCell"/>
</dbReference>
<proteinExistence type="inferred from homology"/>
<sequence>MKGSFVARAATTLLSAHTAHAAYYSIQSDDAIRSAAKTLAHDLVAYYHGNETGQTPGILPGPPPAVTRLSALLSPLLIFVFHKQQNNLFTMKGSFVARAATTLLSAHTAHAAVYSIQSDDAIRSAAKTLAHDLVAYYHGNETGHTPGILPGPPPAGDYYWWEAGAMWGALIDYWHLTGDDTYNDIITQAMLWQVGEGRDYMPSNVTMSLGNDDQGFWGMTAMLAAEVGFPDPPEDEPQWLSLAQAVFHTQASPDRHDETCGGGLRWQIPFANNGYNYKNSIANGCFFNIGARLARYTKNSTYADWADKTWDWMTSVGFIDSEYNIYDGGHVEHNCTDINKAQFSYNNGVFLLGAAHMYNYTDGDAKWKTRIEGLLQRTIEVFFPNNIAYEVACEKKMSCTTDMLSFKGYVARWLSTMTQVAPFTADTILPVLRNSAEKAIAQCTGGTDGRTCGFQWYSGQYDGKTGAGQTMNVMSAVSSLLIGSAKAPLTNSTGGTSKGDFNAGADSQDIMDHHKPIKMGDRAGAGILTFMVLATALSTWAWMSVGDA</sequence>
<comment type="catalytic activity">
    <reaction evidence="1">
        <text>Random hydrolysis of (1-&gt;6)-alpha-D-mannosidic linkages in unbranched (1-&gt;6)-mannans.</text>
        <dbReference type="EC" id="3.2.1.101"/>
    </reaction>
</comment>
<keyword evidence="12" id="KW-1185">Reference proteome</keyword>
<name>A0A0G4MWQ6_VERLO</name>
<dbReference type="PANTHER" id="PTHR12145">
    <property type="entry name" value="MANNAN ENDO-1,6-ALPHA-MANNOSIDASE DCW1"/>
    <property type="match status" value="1"/>
</dbReference>
<dbReference type="GO" id="GO:0008496">
    <property type="term" value="F:mannan endo-1,6-alpha-mannosidase activity"/>
    <property type="evidence" value="ECO:0007669"/>
    <property type="project" value="UniProtKB-EC"/>
</dbReference>
<protein>
    <recommendedName>
        <fullName evidence="4">mannan endo-1,6-alpha-mannosidase</fullName>
        <ecNumber evidence="4">3.2.1.101</ecNumber>
    </recommendedName>
</protein>
<evidence type="ECO:0000313" key="12">
    <source>
        <dbReference type="Proteomes" id="UP000044602"/>
    </source>
</evidence>
<evidence type="ECO:0000256" key="3">
    <source>
        <dbReference type="ARBA" id="ARBA00009699"/>
    </source>
</evidence>
<dbReference type="GO" id="GO:0009272">
    <property type="term" value="P:fungal-type cell wall biogenesis"/>
    <property type="evidence" value="ECO:0007669"/>
    <property type="project" value="TreeGrafter"/>
</dbReference>
<dbReference type="InterPro" id="IPR014480">
    <property type="entry name" value="Mannan-1_6-alpha_mannosidase"/>
</dbReference>
<dbReference type="InterPro" id="IPR005198">
    <property type="entry name" value="Glyco_hydro_76"/>
</dbReference>
<keyword evidence="5" id="KW-0732">Signal</keyword>
<organism evidence="11 12">
    <name type="scientific">Verticillium longisporum</name>
    <name type="common">Verticillium dahliae var. longisporum</name>
    <dbReference type="NCBI Taxonomy" id="100787"/>
    <lineage>
        <taxon>Eukaryota</taxon>
        <taxon>Fungi</taxon>
        <taxon>Dikarya</taxon>
        <taxon>Ascomycota</taxon>
        <taxon>Pezizomycotina</taxon>
        <taxon>Sordariomycetes</taxon>
        <taxon>Hypocreomycetidae</taxon>
        <taxon>Glomerellales</taxon>
        <taxon>Plectosphaerellaceae</taxon>
        <taxon>Verticillium</taxon>
    </lineage>
</organism>
<dbReference type="InterPro" id="IPR008928">
    <property type="entry name" value="6-hairpin_glycosidase_sf"/>
</dbReference>
<keyword evidence="8" id="KW-0325">Glycoprotein</keyword>
<dbReference type="PANTHER" id="PTHR12145:SF36">
    <property type="entry name" value="MANNAN ENDO-1,6-ALPHA-MANNOSIDASE DCW1"/>
    <property type="match status" value="1"/>
</dbReference>
<dbReference type="Proteomes" id="UP000044602">
    <property type="component" value="Unassembled WGS sequence"/>
</dbReference>
<evidence type="ECO:0000256" key="6">
    <source>
        <dbReference type="ARBA" id="ARBA00022801"/>
    </source>
</evidence>
<evidence type="ECO:0000256" key="9">
    <source>
        <dbReference type="ARBA" id="ARBA00023295"/>
    </source>
</evidence>
<comment type="subcellular location">
    <subcellularLocation>
        <location evidence="2">Endomembrane system</location>
    </subcellularLocation>
</comment>
<gene>
    <name evidence="11" type="ORF">BN1708_007763</name>
</gene>
<dbReference type="Pfam" id="PF03663">
    <property type="entry name" value="Glyco_hydro_76"/>
    <property type="match status" value="1"/>
</dbReference>
<evidence type="ECO:0000256" key="5">
    <source>
        <dbReference type="ARBA" id="ARBA00022729"/>
    </source>
</evidence>
<keyword evidence="6" id="KW-0378">Hydrolase</keyword>
<evidence type="ECO:0000313" key="11">
    <source>
        <dbReference type="EMBL" id="CRK38440.1"/>
    </source>
</evidence>
<keyword evidence="10" id="KW-1133">Transmembrane helix</keyword>
<keyword evidence="7 10" id="KW-0472">Membrane</keyword>
<dbReference type="GO" id="GO:0016052">
    <property type="term" value="P:carbohydrate catabolic process"/>
    <property type="evidence" value="ECO:0007669"/>
    <property type="project" value="InterPro"/>
</dbReference>
<evidence type="ECO:0000256" key="2">
    <source>
        <dbReference type="ARBA" id="ARBA00004308"/>
    </source>
</evidence>
<dbReference type="STRING" id="100787.A0A0G4MWQ6"/>
<keyword evidence="10" id="KW-0812">Transmembrane</keyword>
<reference evidence="11 12" key="1">
    <citation type="submission" date="2015-05" db="EMBL/GenBank/DDBJ databases">
        <authorList>
            <person name="Wang D.B."/>
            <person name="Wang M."/>
        </authorList>
    </citation>
    <scope>NUCLEOTIDE SEQUENCE [LARGE SCALE GENOMIC DNA]</scope>
    <source>
        <strain evidence="11">VL1</strain>
    </source>
</reference>
<dbReference type="AlphaFoldDB" id="A0A0G4MWQ6"/>
<comment type="similarity">
    <text evidence="3">Belongs to the glycosyl hydrolase 76 family.</text>
</comment>
<evidence type="ECO:0000256" key="8">
    <source>
        <dbReference type="ARBA" id="ARBA00023180"/>
    </source>
</evidence>
<keyword evidence="9" id="KW-0326">Glycosidase</keyword>
<dbReference type="SUPFAM" id="SSF48208">
    <property type="entry name" value="Six-hairpin glycosidases"/>
    <property type="match status" value="1"/>
</dbReference>